<organism evidence="2 3">
    <name type="scientific">Salinimicrobium gaetbulicola</name>
    <dbReference type="NCBI Taxonomy" id="999702"/>
    <lineage>
        <taxon>Bacteria</taxon>
        <taxon>Pseudomonadati</taxon>
        <taxon>Bacteroidota</taxon>
        <taxon>Flavobacteriia</taxon>
        <taxon>Flavobacteriales</taxon>
        <taxon>Flavobacteriaceae</taxon>
        <taxon>Salinimicrobium</taxon>
    </lineage>
</organism>
<dbReference type="GO" id="GO:0016757">
    <property type="term" value="F:glycosyltransferase activity"/>
    <property type="evidence" value="ECO:0007669"/>
    <property type="project" value="UniProtKB-KW"/>
</dbReference>
<dbReference type="Pfam" id="PF00534">
    <property type="entry name" value="Glycos_transf_1"/>
    <property type="match status" value="1"/>
</dbReference>
<dbReference type="InterPro" id="IPR050194">
    <property type="entry name" value="Glycosyltransferase_grp1"/>
</dbReference>
<evidence type="ECO:0000313" key="3">
    <source>
        <dbReference type="Proteomes" id="UP001597100"/>
    </source>
</evidence>
<dbReference type="PANTHER" id="PTHR45947:SF3">
    <property type="entry name" value="SULFOQUINOVOSYL TRANSFERASE SQD2"/>
    <property type="match status" value="1"/>
</dbReference>
<dbReference type="PANTHER" id="PTHR45947">
    <property type="entry name" value="SULFOQUINOVOSYL TRANSFERASE SQD2"/>
    <property type="match status" value="1"/>
</dbReference>
<keyword evidence="2" id="KW-0328">Glycosyltransferase</keyword>
<sequence length="413" mass="47320">MKVLYIVGQFPSLSETFIINQINAIIKNEFGVNIYSYKKAVFFGHDSIKENKLLEKTYYHQKCPESRKKRLKDFFFWLIENITKVNFSPLLQILRRKDLYRKSSFFMLFYEARWFLIHNRYRKFDVIHAHFGHNGERIARLFDIGLFKNTKLIVSFHGFDLIPKVAANINLHYPNILKTYSALTVNTKYLESLLNGSNLDLKNMHVLPVGLDTSFFKKEETNNKNGKFRILFCGRLIPLKAPDLAIEILGKVIKDGYSNCELLIVGDGKMKNQISNLILDKGLKGKVICMGPLVQSEVRAAMDRSSVLIMPGIPDPETGREETQGLVIQEAQSMNLPVIVSDVGGMKYGLIENETGYVIPAGNIKKFAEKVEYLIDHPEVRECMGEAGRLYVENNFDSRILADDLIKLYKSSI</sequence>
<name>A0ABW3IIJ2_9FLAO</name>
<protein>
    <submittedName>
        <fullName evidence="2">Glycosyltransferase</fullName>
        <ecNumber evidence="2">2.4.-.-</ecNumber>
    </submittedName>
</protein>
<proteinExistence type="predicted"/>
<comment type="caution">
    <text evidence="2">The sequence shown here is derived from an EMBL/GenBank/DDBJ whole genome shotgun (WGS) entry which is preliminary data.</text>
</comment>
<gene>
    <name evidence="2" type="ORF">ACFQ1G_14160</name>
</gene>
<keyword evidence="2" id="KW-0808">Transferase</keyword>
<dbReference type="EC" id="2.4.-.-" evidence="2"/>
<feature type="domain" description="Glycosyl transferase family 1" evidence="1">
    <location>
        <begin position="217"/>
        <end position="389"/>
    </location>
</feature>
<dbReference type="Proteomes" id="UP001597100">
    <property type="component" value="Unassembled WGS sequence"/>
</dbReference>
<accession>A0ABW3IIJ2</accession>
<dbReference type="EMBL" id="JBHTJP010000035">
    <property type="protein sequence ID" value="MFD0977937.1"/>
    <property type="molecule type" value="Genomic_DNA"/>
</dbReference>
<dbReference type="SUPFAM" id="SSF53756">
    <property type="entry name" value="UDP-Glycosyltransferase/glycogen phosphorylase"/>
    <property type="match status" value="1"/>
</dbReference>
<evidence type="ECO:0000313" key="2">
    <source>
        <dbReference type="EMBL" id="MFD0977937.1"/>
    </source>
</evidence>
<evidence type="ECO:0000259" key="1">
    <source>
        <dbReference type="Pfam" id="PF00534"/>
    </source>
</evidence>
<dbReference type="InterPro" id="IPR001296">
    <property type="entry name" value="Glyco_trans_1"/>
</dbReference>
<keyword evidence="3" id="KW-1185">Reference proteome</keyword>
<dbReference type="RefSeq" id="WP_380740633.1">
    <property type="nucleotide sequence ID" value="NZ_JBHTJP010000035.1"/>
</dbReference>
<reference evidence="3" key="1">
    <citation type="journal article" date="2019" name="Int. J. Syst. Evol. Microbiol.">
        <title>The Global Catalogue of Microorganisms (GCM) 10K type strain sequencing project: providing services to taxonomists for standard genome sequencing and annotation.</title>
        <authorList>
            <consortium name="The Broad Institute Genomics Platform"/>
            <consortium name="The Broad Institute Genome Sequencing Center for Infectious Disease"/>
            <person name="Wu L."/>
            <person name="Ma J."/>
        </authorList>
    </citation>
    <scope>NUCLEOTIDE SEQUENCE [LARGE SCALE GENOMIC DNA]</scope>
    <source>
        <strain evidence="3">CCUG 60898</strain>
    </source>
</reference>
<dbReference type="Gene3D" id="3.40.50.2000">
    <property type="entry name" value="Glycogen Phosphorylase B"/>
    <property type="match status" value="2"/>
</dbReference>